<dbReference type="AlphaFoldDB" id="A0A6J5TIL6"/>
<accession>A0A6J5TIL6</accession>
<dbReference type="Proteomes" id="UP000507222">
    <property type="component" value="Unassembled WGS sequence"/>
</dbReference>
<name>A0A6J5TIL6_PRUAR</name>
<gene>
    <name evidence="1" type="ORF">CURHAP_LOCUS4442</name>
</gene>
<organism evidence="1 2">
    <name type="scientific">Prunus armeniaca</name>
    <name type="common">Apricot</name>
    <name type="synonym">Armeniaca vulgaris</name>
    <dbReference type="NCBI Taxonomy" id="36596"/>
    <lineage>
        <taxon>Eukaryota</taxon>
        <taxon>Viridiplantae</taxon>
        <taxon>Streptophyta</taxon>
        <taxon>Embryophyta</taxon>
        <taxon>Tracheophyta</taxon>
        <taxon>Spermatophyta</taxon>
        <taxon>Magnoliopsida</taxon>
        <taxon>eudicotyledons</taxon>
        <taxon>Gunneridae</taxon>
        <taxon>Pentapetalae</taxon>
        <taxon>rosids</taxon>
        <taxon>fabids</taxon>
        <taxon>Rosales</taxon>
        <taxon>Rosaceae</taxon>
        <taxon>Amygdaloideae</taxon>
        <taxon>Amygdaleae</taxon>
        <taxon>Prunus</taxon>
    </lineage>
</organism>
<reference evidence="1 2" key="1">
    <citation type="submission" date="2020-05" db="EMBL/GenBank/DDBJ databases">
        <authorList>
            <person name="Campoy J."/>
            <person name="Schneeberger K."/>
            <person name="Spophaly S."/>
        </authorList>
    </citation>
    <scope>NUCLEOTIDE SEQUENCE [LARGE SCALE GENOMIC DNA]</scope>
    <source>
        <strain evidence="1">PruArmRojPasFocal</strain>
    </source>
</reference>
<evidence type="ECO:0000313" key="2">
    <source>
        <dbReference type="Proteomes" id="UP000507222"/>
    </source>
</evidence>
<protein>
    <submittedName>
        <fullName evidence="1">Uncharacterized protein</fullName>
    </submittedName>
</protein>
<evidence type="ECO:0000313" key="1">
    <source>
        <dbReference type="EMBL" id="CAB4263703.1"/>
    </source>
</evidence>
<proteinExistence type="predicted"/>
<sequence>MPSPSHLPSSFQRQCNDTLPSIQTAQVTSFGVRLLFNQKEVEAKGVTGPFASPPFSEVEKLGHLFLSLTSHGADAMEPFTAIGWVQFERFG</sequence>
<dbReference type="EMBL" id="CAEKDK010000001">
    <property type="protein sequence ID" value="CAB4263703.1"/>
    <property type="molecule type" value="Genomic_DNA"/>
</dbReference>